<proteinExistence type="predicted"/>
<dbReference type="OrthoDB" id="6749000at2759"/>
<comment type="caution">
    <text evidence="1">The sequence shown here is derived from an EMBL/GenBank/DDBJ whole genome shotgun (WGS) entry which is preliminary data.</text>
</comment>
<name>A0A8K0CDY5_IGNLU</name>
<sequence length="255" mass="28532">MANSEFRLSINQSDKHIEDVIDARKKIGQYDVYRLPTVPVISQNSLYRSAYSTPATGINEEGRQTFLEDGAMWVNEGDLCNCPGEPGIINIGPTDSEITVVRVKREGLQYKSDENKWNLNDDAVPGDGTHLGESPSLVNLVTLVGQPLQTFGNSSTINSNNNNNKISEYNEYLVPLSSWDPCDHPYNLPDIFLSHNRNCREELNVSKLRVIKPPNIPGKRPGLAGRLSNFLRKRCIRKSKTSVNDVSPETFKPMD</sequence>
<gene>
    <name evidence="1" type="ORF">ILUMI_23767</name>
</gene>
<dbReference type="Proteomes" id="UP000801492">
    <property type="component" value="Unassembled WGS sequence"/>
</dbReference>
<evidence type="ECO:0000313" key="2">
    <source>
        <dbReference type="Proteomes" id="UP000801492"/>
    </source>
</evidence>
<dbReference type="AlphaFoldDB" id="A0A8K0CDY5"/>
<evidence type="ECO:0000313" key="1">
    <source>
        <dbReference type="EMBL" id="KAF2882397.1"/>
    </source>
</evidence>
<organism evidence="1 2">
    <name type="scientific">Ignelater luminosus</name>
    <name type="common">Cucubano</name>
    <name type="synonym">Pyrophorus luminosus</name>
    <dbReference type="NCBI Taxonomy" id="2038154"/>
    <lineage>
        <taxon>Eukaryota</taxon>
        <taxon>Metazoa</taxon>
        <taxon>Ecdysozoa</taxon>
        <taxon>Arthropoda</taxon>
        <taxon>Hexapoda</taxon>
        <taxon>Insecta</taxon>
        <taxon>Pterygota</taxon>
        <taxon>Neoptera</taxon>
        <taxon>Endopterygota</taxon>
        <taxon>Coleoptera</taxon>
        <taxon>Polyphaga</taxon>
        <taxon>Elateriformia</taxon>
        <taxon>Elateroidea</taxon>
        <taxon>Elateridae</taxon>
        <taxon>Agrypninae</taxon>
        <taxon>Pyrophorini</taxon>
        <taxon>Ignelater</taxon>
    </lineage>
</organism>
<reference evidence="1" key="1">
    <citation type="submission" date="2019-08" db="EMBL/GenBank/DDBJ databases">
        <title>The genome of the North American firefly Photinus pyralis.</title>
        <authorList>
            <consortium name="Photinus pyralis genome working group"/>
            <person name="Fallon T.R."/>
            <person name="Sander Lower S.E."/>
            <person name="Weng J.-K."/>
        </authorList>
    </citation>
    <scope>NUCLEOTIDE SEQUENCE</scope>
    <source>
        <strain evidence="1">TRF0915ILg1</strain>
        <tissue evidence="1">Whole body</tissue>
    </source>
</reference>
<keyword evidence="2" id="KW-1185">Reference proteome</keyword>
<protein>
    <submittedName>
        <fullName evidence="1">Uncharacterized protein</fullName>
    </submittedName>
</protein>
<dbReference type="EMBL" id="VTPC01090619">
    <property type="protein sequence ID" value="KAF2882397.1"/>
    <property type="molecule type" value="Genomic_DNA"/>
</dbReference>
<accession>A0A8K0CDY5</accession>